<evidence type="ECO:0000256" key="5">
    <source>
        <dbReference type="ARBA" id="ARBA00022989"/>
    </source>
</evidence>
<sequence>MDTSGLVVAALRTCVRHLLDKMAAGLWGVISLVYENVKATRRFLPVRNSGYMYARLAPGDNMANRWSKFRLLMWKNWVLAKRHRKQTLMEILAPVMFSILLVVIRGLVQPVDYKDPTLFTPFSPADIKKTLIPYIINATDFGGFVVYSPRSPVLEKIMNNTATKLGLQGTDLGYSTGHDDPYRWAHCHRCQLLVTGKIVVRIAVRWFFINEGYRGKTIPMPSERFFLSLLKTNYVFMKLNLAAVFFDESLEGAKKLSKNITVRIRFPGESRVPMSSSTISGVLNWKTNIIFPLFQEPGPRFRDNNEGGDVPGYFPEGFLALQHAVSSSLTEYFNRGKKVIPTVQMQRFPYPAYYDDPLLPALVLFVAIVIMLSFSYTSIYVVKSITIEKEHQLKVGRNLELNVIICQGLQCLFLHLGQGLQCLFLHLGQGLKWSTVWQPALPGDNFLFGHILVMMAIDSIIYFLIAIYVEAIFPGSYGVPKPWYFPLQLSFWCGDDRKRKKIEEDPVKDWKGGSMDMNEREPKYLHPGIQIKRMRKVYGNKVAVNNLTLNLYEGQITVLLGHNGAGKTTTMSMLTGMITPTSGTALVGGYDVRTDIEGVRASLGLCPQHNVLFGELTVREHLYFFSKLKGMEDQDIEEEIHKYLRALQLENKEHAQAMTLSGGMQRKLSAAVALCGNSKLESLFSTVEDALNHVGSLSCITTTQYQVAQQVVMFDEPTSGMDPAARRTLWNLLEAEKHDRTILLSTHFMDEADVLGDRIAIMSGGDLQCCGSSFFLKKKYGEDHSWESCVGARRGWRGVTGYKLFIVNCAGYYLIIVKGPNCNVSLVTELLRKYIPDLKVSQNIASELSYLLEEERSPVFEPMLRELEDRKEFLNILSYGVSLTTMEEVFMKVGREQDTPLIKDDYSPVNGRGDHPVSVYSEGQVDESPKSTTSIFPKNIDDVEQPTAMALTINQMRAMLMKNFYHTWRTKLLFFIEILIPISVMIVTFLVVRQWQGSKDLPSLNMDIKAMAGIKGPSIAQHGYQGQSFIKMSIHIRVMIVAFLIVRQWQGSKDLPSLNMDIKIYGSKSTPVGLLVNDTGARELYQIYKGLFTSGLVDLNQRETSLRHINMTDLILSLGTKEMSLIRQDYIVGSTFDVGDDGAPLLTGWFNNLPLHSPAITLGLLHNTILKWVMGDPDYSLNIINHPLPYNQDTKASFQLTANNLGFQLSFNLGFAMSFVTAFYVMFQIKERVSKSKHLQLVSGVKILIYWGTSYLWDLITFFIVTLWILVTMILSQEEGYSTFIELVRYFVVFMSFACGVLPLIYLFSYLYSSPSTGFTRVVMLNAFTGLPGLHATDMSLIQDNLCLSGVAGFLIVCILDMPSLDLSSVSHTVDWVLMSIPLYSLGISLRNMYMNNALQNACKLLATRCHTIPNPCCRDPELCPNGKCIPMTENFFDWTFPGVGRNIFFFYVNGIVFASILMFIEFRCFEKILYRTKLIGARLSNGPQALLGTGPPKVLIRACGGLEKNLPPTAIFTSRSLEQIFGTSVRHFPSLPLPVPEEVEEEDSDVAAERKLIRMNERKTLRMNYKLLLIEELDDSDVAEERAKIRMGNPDILRKTNDLLLSDVSKFYGSFQAVDQLCVGVKRRECFGLLGVNGAGKTSTFKMLTGDEKISGGEAYVNGLSLKTSMTGDNYLFQVHQFSGYCPQFDALIDELTGRETLTMFCLLRGIPSSKVQYIVNQLADKLIFTKHIDKSVRDYSGGNKRKLSTAVALVGDPPVVYLDETHDGDGRGRQETSLERNLPSEGQRQPIFFHSPMCCSHSMEECEALCTRIAIMVNGRFKCLGSPQHLKSKFAEGYTLAIKVKPREDADGRSSHELEMAKEFVRNSFPGNLCKKQSLWNYRGMPLFYPGTIGEGVAGTRGVLCVLSTPEVTSLTPSSLRINHLSGSPQQHFVNELNVICLLGSLLKEEHEGLMTYHVPRSTLTWSRMFGILEDAKRRLNIEDYSLGQTSLDQVSAESAT</sequence>
<feature type="transmembrane region" description="Helical" evidence="8">
    <location>
        <begin position="972"/>
        <end position="992"/>
    </location>
</feature>
<evidence type="ECO:0000256" key="4">
    <source>
        <dbReference type="ARBA" id="ARBA00022840"/>
    </source>
</evidence>
<dbReference type="GO" id="GO:0005319">
    <property type="term" value="F:lipid transporter activity"/>
    <property type="evidence" value="ECO:0007669"/>
    <property type="project" value="TreeGrafter"/>
</dbReference>
<dbReference type="GO" id="GO:0140359">
    <property type="term" value="F:ABC-type transporter activity"/>
    <property type="evidence" value="ECO:0007669"/>
    <property type="project" value="InterPro"/>
</dbReference>
<feature type="transmembrane region" description="Helical" evidence="8">
    <location>
        <begin position="1376"/>
        <end position="1394"/>
    </location>
</feature>
<dbReference type="InterPro" id="IPR027417">
    <property type="entry name" value="P-loop_NTPase"/>
</dbReference>
<dbReference type="PANTHER" id="PTHR19229">
    <property type="entry name" value="ATP-BINDING CASSETTE TRANSPORTER SUBFAMILY A ABCA"/>
    <property type="match status" value="1"/>
</dbReference>
<dbReference type="InterPro" id="IPR013525">
    <property type="entry name" value="ABC2_TM"/>
</dbReference>
<gene>
    <name evidence="10" type="ORF">TTEB3V08_LOCUS6082</name>
</gene>
<proteinExistence type="predicted"/>
<dbReference type="InterPro" id="IPR003439">
    <property type="entry name" value="ABC_transporter-like_ATP-bd"/>
</dbReference>
<evidence type="ECO:0000256" key="2">
    <source>
        <dbReference type="ARBA" id="ARBA00022692"/>
    </source>
</evidence>
<reference evidence="10" key="1">
    <citation type="submission" date="2020-11" db="EMBL/GenBank/DDBJ databases">
        <authorList>
            <person name="Tran Van P."/>
        </authorList>
    </citation>
    <scope>NUCLEOTIDE SEQUENCE</scope>
</reference>
<comment type="subcellular location">
    <subcellularLocation>
        <location evidence="1">Membrane</location>
        <topology evidence="1">Multi-pass membrane protein</topology>
    </subcellularLocation>
</comment>
<dbReference type="EMBL" id="OE002076">
    <property type="protein sequence ID" value="CAD7458096.1"/>
    <property type="molecule type" value="Genomic_DNA"/>
</dbReference>
<organism evidence="10">
    <name type="scientific">Timema tahoe</name>
    <dbReference type="NCBI Taxonomy" id="61484"/>
    <lineage>
        <taxon>Eukaryota</taxon>
        <taxon>Metazoa</taxon>
        <taxon>Ecdysozoa</taxon>
        <taxon>Arthropoda</taxon>
        <taxon>Hexapoda</taxon>
        <taxon>Insecta</taxon>
        <taxon>Pterygota</taxon>
        <taxon>Neoptera</taxon>
        <taxon>Polyneoptera</taxon>
        <taxon>Phasmatodea</taxon>
        <taxon>Timematodea</taxon>
        <taxon>Timematoidea</taxon>
        <taxon>Timematidae</taxon>
        <taxon>Timema</taxon>
    </lineage>
</organism>
<feature type="transmembrane region" description="Helical" evidence="8">
    <location>
        <begin position="1449"/>
        <end position="1467"/>
    </location>
</feature>
<dbReference type="GO" id="GO:0016020">
    <property type="term" value="C:membrane"/>
    <property type="evidence" value="ECO:0007669"/>
    <property type="project" value="UniProtKB-SubCell"/>
</dbReference>
<feature type="transmembrane region" description="Helical" evidence="8">
    <location>
        <begin position="1247"/>
        <end position="1275"/>
    </location>
</feature>
<keyword evidence="5 8" id="KW-1133">Transmembrane helix</keyword>
<feature type="domain" description="ABC transporter" evidence="9">
    <location>
        <begin position="1604"/>
        <end position="1845"/>
    </location>
</feature>
<protein>
    <recommendedName>
        <fullName evidence="9">ABC transporter domain-containing protein</fullName>
    </recommendedName>
</protein>
<evidence type="ECO:0000256" key="6">
    <source>
        <dbReference type="ARBA" id="ARBA00023136"/>
    </source>
</evidence>
<dbReference type="Pfam" id="PF23321">
    <property type="entry name" value="R1_ABCA1"/>
    <property type="match status" value="1"/>
</dbReference>
<accession>A0A7R9NW24</accession>
<evidence type="ECO:0000259" key="9">
    <source>
        <dbReference type="PROSITE" id="PS50893"/>
    </source>
</evidence>
<keyword evidence="6 8" id="KW-0472">Membrane</keyword>
<feature type="compositionally biased region" description="Basic and acidic residues" evidence="7">
    <location>
        <begin position="1766"/>
        <end position="1780"/>
    </location>
</feature>
<evidence type="ECO:0000256" key="7">
    <source>
        <dbReference type="SAM" id="MobiDB-lite"/>
    </source>
</evidence>
<evidence type="ECO:0000256" key="3">
    <source>
        <dbReference type="ARBA" id="ARBA00022741"/>
    </source>
</evidence>
<feature type="transmembrane region" description="Helical" evidence="8">
    <location>
        <begin position="358"/>
        <end position="382"/>
    </location>
</feature>
<feature type="transmembrane region" description="Helical" evidence="8">
    <location>
        <begin position="1287"/>
        <end position="1312"/>
    </location>
</feature>
<dbReference type="GO" id="GO:0016887">
    <property type="term" value="F:ATP hydrolysis activity"/>
    <property type="evidence" value="ECO:0007669"/>
    <property type="project" value="InterPro"/>
</dbReference>
<feature type="transmembrane region" description="Helical" evidence="8">
    <location>
        <begin position="447"/>
        <end position="469"/>
    </location>
</feature>
<evidence type="ECO:0000313" key="10">
    <source>
        <dbReference type="EMBL" id="CAD7458096.1"/>
    </source>
</evidence>
<dbReference type="SMART" id="SM00382">
    <property type="entry name" value="AAA"/>
    <property type="match status" value="2"/>
</dbReference>
<dbReference type="InterPro" id="IPR056264">
    <property type="entry name" value="R2_ABCA1-4-like"/>
</dbReference>
<dbReference type="Pfam" id="PF12698">
    <property type="entry name" value="ABC2_membrane_3"/>
    <property type="match status" value="1"/>
</dbReference>
<dbReference type="PROSITE" id="PS50893">
    <property type="entry name" value="ABC_TRANSPORTER_2"/>
    <property type="match status" value="2"/>
</dbReference>
<dbReference type="Pfam" id="PF00005">
    <property type="entry name" value="ABC_tran"/>
    <property type="match status" value="2"/>
</dbReference>
<dbReference type="GO" id="GO:0005524">
    <property type="term" value="F:ATP binding"/>
    <property type="evidence" value="ECO:0007669"/>
    <property type="project" value="UniProtKB-KW"/>
</dbReference>
<keyword evidence="3" id="KW-0547">Nucleotide-binding</keyword>
<dbReference type="CDD" id="cd03263">
    <property type="entry name" value="ABC_subfamily_A"/>
    <property type="match status" value="2"/>
</dbReference>
<feature type="domain" description="ABC transporter" evidence="9">
    <location>
        <begin position="529"/>
        <end position="789"/>
    </location>
</feature>
<evidence type="ECO:0000256" key="1">
    <source>
        <dbReference type="ARBA" id="ARBA00004141"/>
    </source>
</evidence>
<keyword evidence="2 8" id="KW-0812">Transmembrane</keyword>
<keyword evidence="4" id="KW-0067">ATP-binding</keyword>
<feature type="region of interest" description="Disordered" evidence="7">
    <location>
        <begin position="1766"/>
        <end position="1787"/>
    </location>
</feature>
<evidence type="ECO:0000256" key="8">
    <source>
        <dbReference type="SAM" id="Phobius"/>
    </source>
</evidence>
<feature type="transmembrane region" description="Helical" evidence="8">
    <location>
        <begin position="1205"/>
        <end position="1227"/>
    </location>
</feature>
<name>A0A7R9NW24_9NEOP</name>
<dbReference type="Gene3D" id="3.40.50.300">
    <property type="entry name" value="P-loop containing nucleotide triphosphate hydrolases"/>
    <property type="match status" value="2"/>
</dbReference>
<dbReference type="SUPFAM" id="SSF52540">
    <property type="entry name" value="P-loop containing nucleoside triphosphate hydrolases"/>
    <property type="match status" value="2"/>
</dbReference>
<dbReference type="InterPro" id="IPR026082">
    <property type="entry name" value="ABCA"/>
</dbReference>
<dbReference type="PANTHER" id="PTHR19229:SF250">
    <property type="entry name" value="ABC TRANSPORTER DOMAIN-CONTAINING PROTEIN-RELATED"/>
    <property type="match status" value="1"/>
</dbReference>
<dbReference type="InterPro" id="IPR003593">
    <property type="entry name" value="AAA+_ATPase"/>
</dbReference>